<proteinExistence type="predicted"/>
<keyword evidence="2" id="KW-1185">Reference proteome</keyword>
<comment type="caution">
    <text evidence="1">The sequence shown here is derived from an EMBL/GenBank/DDBJ whole genome shotgun (WGS) entry which is preliminary data.</text>
</comment>
<evidence type="ECO:0000313" key="1">
    <source>
        <dbReference type="EMBL" id="MPY67704.1"/>
    </source>
</evidence>
<dbReference type="EMBL" id="WBSL01000008">
    <property type="protein sequence ID" value="MPY67704.1"/>
    <property type="molecule type" value="Genomic_DNA"/>
</dbReference>
<dbReference type="RefSeq" id="WP_152872039.1">
    <property type="nucleotide sequence ID" value="NZ_WBSL01000008.1"/>
</dbReference>
<name>A0A7X1TSQ3_9DEIO</name>
<dbReference type="Proteomes" id="UP000484842">
    <property type="component" value="Unassembled WGS sequence"/>
</dbReference>
<organism evidence="1 2">
    <name type="scientific">Deinococcus terrestris</name>
    <dbReference type="NCBI Taxonomy" id="2651870"/>
    <lineage>
        <taxon>Bacteria</taxon>
        <taxon>Thermotogati</taxon>
        <taxon>Deinococcota</taxon>
        <taxon>Deinococci</taxon>
        <taxon>Deinococcales</taxon>
        <taxon>Deinococcaceae</taxon>
        <taxon>Deinococcus</taxon>
    </lineage>
</organism>
<dbReference type="AlphaFoldDB" id="A0A7X1TSQ3"/>
<reference evidence="1 2" key="1">
    <citation type="submission" date="2019-10" db="EMBL/GenBank/DDBJ databases">
        <title>Deinococcus sp. isolated from soil.</title>
        <authorList>
            <person name="Li Y."/>
            <person name="Wang J."/>
        </authorList>
    </citation>
    <scope>NUCLEOTIDE SEQUENCE [LARGE SCALE GENOMIC DNA]</scope>
    <source>
        <strain evidence="1 2">SDU3-2</strain>
    </source>
</reference>
<protein>
    <submittedName>
        <fullName evidence="1">Uncharacterized protein</fullName>
    </submittedName>
</protein>
<accession>A0A7X1TSQ3</accession>
<evidence type="ECO:0000313" key="2">
    <source>
        <dbReference type="Proteomes" id="UP000484842"/>
    </source>
</evidence>
<sequence length="88" mass="9792">MNPIFSQGERVTTTAGALIATFNQDVGRHALIYPMNYLDFVRPSEHPLSGQRVESILGPDGQSWVRSSPVHGIAQLFVEGQWRPEESL</sequence>
<gene>
    <name evidence="1" type="ORF">F8S09_13600</name>
</gene>